<keyword evidence="4" id="KW-0804">Transcription</keyword>
<dbReference type="GO" id="GO:0016987">
    <property type="term" value="F:sigma factor activity"/>
    <property type="evidence" value="ECO:0007669"/>
    <property type="project" value="UniProtKB-KW"/>
</dbReference>
<accession>A0A2V3PSD3</accession>
<dbReference type="SUPFAM" id="SSF88659">
    <property type="entry name" value="Sigma3 and sigma4 domains of RNA polymerase sigma factors"/>
    <property type="match status" value="1"/>
</dbReference>
<evidence type="ECO:0000256" key="2">
    <source>
        <dbReference type="ARBA" id="ARBA00023015"/>
    </source>
</evidence>
<dbReference type="InterPro" id="IPR013325">
    <property type="entry name" value="RNA_pol_sigma_r2"/>
</dbReference>
<evidence type="ECO:0000313" key="8">
    <source>
        <dbReference type="Proteomes" id="UP000247973"/>
    </source>
</evidence>
<dbReference type="InterPro" id="IPR039425">
    <property type="entry name" value="RNA_pol_sigma-70-like"/>
</dbReference>
<comment type="caution">
    <text evidence="7">The sequence shown here is derived from an EMBL/GenBank/DDBJ whole genome shotgun (WGS) entry which is preliminary data.</text>
</comment>
<dbReference type="Pfam" id="PF04542">
    <property type="entry name" value="Sigma70_r2"/>
    <property type="match status" value="1"/>
</dbReference>
<evidence type="ECO:0000256" key="1">
    <source>
        <dbReference type="ARBA" id="ARBA00010641"/>
    </source>
</evidence>
<organism evidence="7 8">
    <name type="scientific">Dysgonomonas alginatilytica</name>
    <dbReference type="NCBI Taxonomy" id="1605892"/>
    <lineage>
        <taxon>Bacteria</taxon>
        <taxon>Pseudomonadati</taxon>
        <taxon>Bacteroidota</taxon>
        <taxon>Bacteroidia</taxon>
        <taxon>Bacteroidales</taxon>
        <taxon>Dysgonomonadaceae</taxon>
        <taxon>Dysgonomonas</taxon>
    </lineage>
</organism>
<evidence type="ECO:0000259" key="5">
    <source>
        <dbReference type="Pfam" id="PF04542"/>
    </source>
</evidence>
<dbReference type="InterPro" id="IPR036388">
    <property type="entry name" value="WH-like_DNA-bd_sf"/>
</dbReference>
<dbReference type="EMBL" id="QICL01000002">
    <property type="protein sequence ID" value="PXV67993.1"/>
    <property type="molecule type" value="Genomic_DNA"/>
</dbReference>
<dbReference type="InterPro" id="IPR013249">
    <property type="entry name" value="RNA_pol_sigma70_r4_t2"/>
</dbReference>
<dbReference type="InterPro" id="IPR014284">
    <property type="entry name" value="RNA_pol_sigma-70_dom"/>
</dbReference>
<feature type="domain" description="RNA polymerase sigma-70 region 2" evidence="5">
    <location>
        <begin position="47"/>
        <end position="112"/>
    </location>
</feature>
<dbReference type="Proteomes" id="UP000247973">
    <property type="component" value="Unassembled WGS sequence"/>
</dbReference>
<dbReference type="Pfam" id="PF08281">
    <property type="entry name" value="Sigma70_r4_2"/>
    <property type="match status" value="1"/>
</dbReference>
<comment type="similarity">
    <text evidence="1">Belongs to the sigma-70 factor family. ECF subfamily.</text>
</comment>
<gene>
    <name evidence="7" type="ORF">CLV62_10223</name>
</gene>
<evidence type="ECO:0000256" key="4">
    <source>
        <dbReference type="ARBA" id="ARBA00023163"/>
    </source>
</evidence>
<keyword evidence="2" id="KW-0805">Transcription regulation</keyword>
<proteinExistence type="inferred from homology"/>
<dbReference type="GO" id="GO:0006352">
    <property type="term" value="P:DNA-templated transcription initiation"/>
    <property type="evidence" value="ECO:0007669"/>
    <property type="project" value="InterPro"/>
</dbReference>
<sequence>MRSPQVFTWGLFFDKKAEICHFLRKYATNREKQRMNESEAEKIFIEMIRQHERVIYKVCSFYISDDYPMEDLYQEVVCNLWRAFPKFRNECTVSTWIYRIALNTCISGIRKVVRQPQRVPIAMLHESLIQPDDMGESIKEMYRLIHQLKTLERAIVLLYLEEKSYQEIADITGLTLSNVGTKLKRAKEKLKQMSNN</sequence>
<dbReference type="SUPFAM" id="SSF88946">
    <property type="entry name" value="Sigma2 domain of RNA polymerase sigma factors"/>
    <property type="match status" value="1"/>
</dbReference>
<evidence type="ECO:0000313" key="7">
    <source>
        <dbReference type="EMBL" id="PXV67993.1"/>
    </source>
</evidence>
<name>A0A2V3PSD3_9BACT</name>
<dbReference type="Gene3D" id="1.10.10.10">
    <property type="entry name" value="Winged helix-like DNA-binding domain superfamily/Winged helix DNA-binding domain"/>
    <property type="match status" value="1"/>
</dbReference>
<dbReference type="NCBIfam" id="TIGR02937">
    <property type="entry name" value="sigma70-ECF"/>
    <property type="match status" value="1"/>
</dbReference>
<reference evidence="7 8" key="1">
    <citation type="submission" date="2018-03" db="EMBL/GenBank/DDBJ databases">
        <title>Genomic Encyclopedia of Archaeal and Bacterial Type Strains, Phase II (KMG-II): from individual species to whole genera.</title>
        <authorList>
            <person name="Goeker M."/>
        </authorList>
    </citation>
    <scope>NUCLEOTIDE SEQUENCE [LARGE SCALE GENOMIC DNA]</scope>
    <source>
        <strain evidence="7 8">DSM 100214</strain>
    </source>
</reference>
<dbReference type="PANTHER" id="PTHR43133:SF45">
    <property type="entry name" value="RNA POLYMERASE ECF-TYPE SIGMA FACTOR"/>
    <property type="match status" value="1"/>
</dbReference>
<evidence type="ECO:0000259" key="6">
    <source>
        <dbReference type="Pfam" id="PF08281"/>
    </source>
</evidence>
<dbReference type="GO" id="GO:0003677">
    <property type="term" value="F:DNA binding"/>
    <property type="evidence" value="ECO:0007669"/>
    <property type="project" value="InterPro"/>
</dbReference>
<keyword evidence="8" id="KW-1185">Reference proteome</keyword>
<evidence type="ECO:0000256" key="3">
    <source>
        <dbReference type="ARBA" id="ARBA00023082"/>
    </source>
</evidence>
<protein>
    <submittedName>
        <fullName evidence="7">RNA polymerase sigma-70 factor (ECF subfamily)</fullName>
    </submittedName>
</protein>
<dbReference type="AlphaFoldDB" id="A0A2V3PSD3"/>
<feature type="domain" description="RNA polymerase sigma factor 70 region 4 type 2" evidence="6">
    <location>
        <begin position="140"/>
        <end position="190"/>
    </location>
</feature>
<dbReference type="InterPro" id="IPR013324">
    <property type="entry name" value="RNA_pol_sigma_r3/r4-like"/>
</dbReference>
<keyword evidence="3" id="KW-0731">Sigma factor</keyword>
<dbReference type="InterPro" id="IPR007627">
    <property type="entry name" value="RNA_pol_sigma70_r2"/>
</dbReference>
<dbReference type="PANTHER" id="PTHR43133">
    <property type="entry name" value="RNA POLYMERASE ECF-TYPE SIGMA FACTO"/>
    <property type="match status" value="1"/>
</dbReference>
<dbReference type="Gene3D" id="1.10.1740.10">
    <property type="match status" value="1"/>
</dbReference>
<dbReference type="CDD" id="cd06171">
    <property type="entry name" value="Sigma70_r4"/>
    <property type="match status" value="1"/>
</dbReference>